<sequence>MASRACKPETIYESNTVDIQHCPDCKMIHLTMGSITVRMSEHHFTQFAQDMSKGLFEFNAAYAQPSLRVMM</sequence>
<evidence type="ECO:0000313" key="2">
    <source>
        <dbReference type="Proteomes" id="UP001161423"/>
    </source>
</evidence>
<reference evidence="1" key="2">
    <citation type="submission" date="2023-01" db="EMBL/GenBank/DDBJ databases">
        <title>Draft genome sequence of Methylophaga thalassica strain NBRC 102424.</title>
        <authorList>
            <person name="Sun Q."/>
            <person name="Mori K."/>
        </authorList>
    </citation>
    <scope>NUCLEOTIDE SEQUENCE</scope>
    <source>
        <strain evidence="1">NBRC 102424</strain>
    </source>
</reference>
<evidence type="ECO:0000313" key="1">
    <source>
        <dbReference type="EMBL" id="GLQ00169.1"/>
    </source>
</evidence>
<dbReference type="RefSeq" id="WP_007146931.1">
    <property type="nucleotide sequence ID" value="NZ_BSND01000005.1"/>
</dbReference>
<keyword evidence="2" id="KW-1185">Reference proteome</keyword>
<accession>A0ABQ5TVY8</accession>
<dbReference type="Proteomes" id="UP001161423">
    <property type="component" value="Unassembled WGS sequence"/>
</dbReference>
<gene>
    <name evidence="1" type="ORF">GCM10007891_20220</name>
</gene>
<name>A0ABQ5TVY8_9GAMM</name>
<reference evidence="1" key="1">
    <citation type="journal article" date="2014" name="Int. J. Syst. Evol. Microbiol.">
        <title>Complete genome of a new Firmicutes species belonging to the dominant human colonic microbiota ('Ruminococcus bicirculans') reveals two chromosomes and a selective capacity to utilize plant glucans.</title>
        <authorList>
            <consortium name="NISC Comparative Sequencing Program"/>
            <person name="Wegmann U."/>
            <person name="Louis P."/>
            <person name="Goesmann A."/>
            <person name="Henrissat B."/>
            <person name="Duncan S.H."/>
            <person name="Flint H.J."/>
        </authorList>
    </citation>
    <scope>NUCLEOTIDE SEQUENCE</scope>
    <source>
        <strain evidence="1">NBRC 102424</strain>
    </source>
</reference>
<comment type="caution">
    <text evidence="1">The sequence shown here is derived from an EMBL/GenBank/DDBJ whole genome shotgun (WGS) entry which is preliminary data.</text>
</comment>
<protein>
    <submittedName>
        <fullName evidence="1">Uncharacterized protein</fullName>
    </submittedName>
</protein>
<dbReference type="EMBL" id="BSND01000005">
    <property type="protein sequence ID" value="GLQ00169.1"/>
    <property type="molecule type" value="Genomic_DNA"/>
</dbReference>
<organism evidence="1 2">
    <name type="scientific">Methylophaga thalassica</name>
    <dbReference type="NCBI Taxonomy" id="40223"/>
    <lineage>
        <taxon>Bacteria</taxon>
        <taxon>Pseudomonadati</taxon>
        <taxon>Pseudomonadota</taxon>
        <taxon>Gammaproteobacteria</taxon>
        <taxon>Thiotrichales</taxon>
        <taxon>Piscirickettsiaceae</taxon>
        <taxon>Methylophaga</taxon>
    </lineage>
</organism>
<proteinExistence type="predicted"/>